<dbReference type="InterPro" id="IPR011577">
    <property type="entry name" value="Cyt_b561_bac/Ni-Hgenase"/>
</dbReference>
<dbReference type="EMBL" id="JACHOP010000036">
    <property type="protein sequence ID" value="MBB5760161.1"/>
    <property type="molecule type" value="Genomic_DNA"/>
</dbReference>
<dbReference type="GO" id="GO:0022904">
    <property type="term" value="P:respiratory electron transport chain"/>
    <property type="evidence" value="ECO:0007669"/>
    <property type="project" value="InterPro"/>
</dbReference>
<dbReference type="Gene3D" id="1.20.950.20">
    <property type="entry name" value="Transmembrane di-heme cytochromes, Chain C"/>
    <property type="match status" value="1"/>
</dbReference>
<comment type="subcellular location">
    <subcellularLocation>
        <location evidence="1">Cell membrane</location>
        <topology evidence="1">Multi-pass membrane protein</topology>
    </subcellularLocation>
</comment>
<feature type="transmembrane region" description="Helical" evidence="6">
    <location>
        <begin position="40"/>
        <end position="60"/>
    </location>
</feature>
<keyword evidence="5 6" id="KW-0472">Membrane</keyword>
<evidence type="ECO:0000256" key="6">
    <source>
        <dbReference type="SAM" id="Phobius"/>
    </source>
</evidence>
<gene>
    <name evidence="8" type="ORF">HNR00_004907</name>
</gene>
<keyword evidence="9" id="KW-1185">Reference proteome</keyword>
<organism evidence="8 9">
    <name type="scientific">Methylorubrum rhodinum</name>
    <dbReference type="NCBI Taxonomy" id="29428"/>
    <lineage>
        <taxon>Bacteria</taxon>
        <taxon>Pseudomonadati</taxon>
        <taxon>Pseudomonadota</taxon>
        <taxon>Alphaproteobacteria</taxon>
        <taxon>Hyphomicrobiales</taxon>
        <taxon>Methylobacteriaceae</taxon>
        <taxon>Methylorubrum</taxon>
    </lineage>
</organism>
<comment type="caution">
    <text evidence="8">The sequence shown here is derived from an EMBL/GenBank/DDBJ whole genome shotgun (WGS) entry which is preliminary data.</text>
</comment>
<reference evidence="8 9" key="1">
    <citation type="submission" date="2020-08" db="EMBL/GenBank/DDBJ databases">
        <title>Genomic Encyclopedia of Type Strains, Phase IV (KMG-IV): sequencing the most valuable type-strain genomes for metagenomic binning, comparative biology and taxonomic classification.</title>
        <authorList>
            <person name="Goeker M."/>
        </authorList>
    </citation>
    <scope>NUCLEOTIDE SEQUENCE [LARGE SCALE GENOMIC DNA]</scope>
    <source>
        <strain evidence="8 9">DSM 2163</strain>
    </source>
</reference>
<evidence type="ECO:0000259" key="7">
    <source>
        <dbReference type="Pfam" id="PF01292"/>
    </source>
</evidence>
<dbReference type="GO" id="GO:0009055">
    <property type="term" value="F:electron transfer activity"/>
    <property type="evidence" value="ECO:0007669"/>
    <property type="project" value="InterPro"/>
</dbReference>
<proteinExistence type="predicted"/>
<dbReference type="Pfam" id="PF01292">
    <property type="entry name" value="Ni_hydr_CYTB"/>
    <property type="match status" value="1"/>
</dbReference>
<keyword evidence="4 6" id="KW-1133">Transmembrane helix</keyword>
<keyword evidence="3 6" id="KW-0812">Transmembrane</keyword>
<name>A0A840ZTI8_9HYPH</name>
<accession>A0A840ZTI8</accession>
<evidence type="ECO:0000256" key="4">
    <source>
        <dbReference type="ARBA" id="ARBA00022989"/>
    </source>
</evidence>
<feature type="transmembrane region" description="Helical" evidence="6">
    <location>
        <begin position="80"/>
        <end position="103"/>
    </location>
</feature>
<evidence type="ECO:0000256" key="3">
    <source>
        <dbReference type="ARBA" id="ARBA00022692"/>
    </source>
</evidence>
<dbReference type="RefSeq" id="WP_312886113.1">
    <property type="nucleotide sequence ID" value="NZ_JACHOP010000036.1"/>
</dbReference>
<evidence type="ECO:0000313" key="9">
    <source>
        <dbReference type="Proteomes" id="UP000583454"/>
    </source>
</evidence>
<dbReference type="Proteomes" id="UP000583454">
    <property type="component" value="Unassembled WGS sequence"/>
</dbReference>
<sequence length="126" mass="13498">MGHSAAWGRPSCWHAAAISTAALRFRLPHDPGVYNAVQRLLYVAVLLIGIVVVLSGLAIWKPVQFAPLTALMGGYDTARIVYFLAMAGIAGFVAVHLSLVVLVPTTLPTMIIGREIHFGRNPAVKP</sequence>
<feature type="domain" description="Cytochrome b561 bacterial/Ni-hydrogenase" evidence="7">
    <location>
        <begin position="15"/>
        <end position="111"/>
    </location>
</feature>
<dbReference type="PANTHER" id="PTHR30485:SF1">
    <property type="entry name" value="CYTOCHROME YDHU-RELATED"/>
    <property type="match status" value="1"/>
</dbReference>
<evidence type="ECO:0000256" key="2">
    <source>
        <dbReference type="ARBA" id="ARBA00022475"/>
    </source>
</evidence>
<dbReference type="AlphaFoldDB" id="A0A840ZTI8"/>
<dbReference type="SUPFAM" id="SSF81342">
    <property type="entry name" value="Transmembrane di-heme cytochromes"/>
    <property type="match status" value="1"/>
</dbReference>
<dbReference type="InterPro" id="IPR051542">
    <property type="entry name" value="Hydrogenase_cytochrome"/>
</dbReference>
<dbReference type="InterPro" id="IPR016174">
    <property type="entry name" value="Di-haem_cyt_TM"/>
</dbReference>
<evidence type="ECO:0000256" key="1">
    <source>
        <dbReference type="ARBA" id="ARBA00004651"/>
    </source>
</evidence>
<evidence type="ECO:0000313" key="8">
    <source>
        <dbReference type="EMBL" id="MBB5760161.1"/>
    </source>
</evidence>
<dbReference type="GO" id="GO:0005886">
    <property type="term" value="C:plasma membrane"/>
    <property type="evidence" value="ECO:0007669"/>
    <property type="project" value="UniProtKB-SubCell"/>
</dbReference>
<keyword evidence="2" id="KW-1003">Cell membrane</keyword>
<dbReference type="PANTHER" id="PTHR30485">
    <property type="entry name" value="NI/FE-HYDROGENASE 1 B-TYPE CYTOCHROME SUBUNIT"/>
    <property type="match status" value="1"/>
</dbReference>
<protein>
    <submittedName>
        <fullName evidence="8">Thiosulfate reductase cytochrome b subunit</fullName>
    </submittedName>
</protein>
<dbReference type="GO" id="GO:0020037">
    <property type="term" value="F:heme binding"/>
    <property type="evidence" value="ECO:0007669"/>
    <property type="project" value="TreeGrafter"/>
</dbReference>
<evidence type="ECO:0000256" key="5">
    <source>
        <dbReference type="ARBA" id="ARBA00023136"/>
    </source>
</evidence>